<evidence type="ECO:0000313" key="4">
    <source>
        <dbReference type="EMBL" id="MFC4554485.1"/>
    </source>
</evidence>
<sequence>MGQTPTPGTYVIDGSHSEASFTVRHAGISKVRGKFDRFGGTITIAEDLSASAVDVTIESGSVNTGDANRDGHLRSADFWDAENKPTWTFRSTGVEGGGEEFTVHGDLTVNDVTRPVDLEVEYNGSTTDPFGVFRLGFSAKTEISRKDFGLTWNAALEAGGVLVGDKIKISLEVEVVPQPEETDAAEAATPEAQQAAAEQA</sequence>
<dbReference type="InterPro" id="IPR007372">
    <property type="entry name" value="Lipid/polyisoprenoid-bd_YceI"/>
</dbReference>
<feature type="compositionally biased region" description="Low complexity" evidence="2">
    <location>
        <begin position="185"/>
        <end position="200"/>
    </location>
</feature>
<dbReference type="SUPFAM" id="SSF101874">
    <property type="entry name" value="YceI-like"/>
    <property type="match status" value="1"/>
</dbReference>
<dbReference type="PANTHER" id="PTHR34406">
    <property type="entry name" value="PROTEIN YCEI"/>
    <property type="match status" value="1"/>
</dbReference>
<evidence type="ECO:0000313" key="5">
    <source>
        <dbReference type="Proteomes" id="UP001595955"/>
    </source>
</evidence>
<dbReference type="SMART" id="SM00867">
    <property type="entry name" value="YceI"/>
    <property type="match status" value="1"/>
</dbReference>
<dbReference type="PANTHER" id="PTHR34406:SF1">
    <property type="entry name" value="PROTEIN YCEI"/>
    <property type="match status" value="1"/>
</dbReference>
<protein>
    <submittedName>
        <fullName evidence="4">YceI family protein</fullName>
    </submittedName>
</protein>
<proteinExistence type="inferred from homology"/>
<reference evidence="5" key="1">
    <citation type="journal article" date="2019" name="Int. J. Syst. Evol. Microbiol.">
        <title>The Global Catalogue of Microorganisms (GCM) 10K type strain sequencing project: providing services to taxonomists for standard genome sequencing and annotation.</title>
        <authorList>
            <consortium name="The Broad Institute Genomics Platform"/>
            <consortium name="The Broad Institute Genome Sequencing Center for Infectious Disease"/>
            <person name="Wu L."/>
            <person name="Ma J."/>
        </authorList>
    </citation>
    <scope>NUCLEOTIDE SEQUENCE [LARGE SCALE GENOMIC DNA]</scope>
    <source>
        <strain evidence="5">JCM 3369</strain>
    </source>
</reference>
<gene>
    <name evidence="4" type="ORF">ACFO3F_04430</name>
</gene>
<dbReference type="RefSeq" id="WP_122824987.1">
    <property type="nucleotide sequence ID" value="NZ_CP033325.1"/>
</dbReference>
<dbReference type="EMBL" id="JBHSGF010000002">
    <property type="protein sequence ID" value="MFC4554485.1"/>
    <property type="molecule type" value="Genomic_DNA"/>
</dbReference>
<comment type="similarity">
    <text evidence="1">Belongs to the UPF0312 family.</text>
</comment>
<accession>A0ABV9D6Y0</accession>
<evidence type="ECO:0000259" key="3">
    <source>
        <dbReference type="SMART" id="SM00867"/>
    </source>
</evidence>
<dbReference type="InterPro" id="IPR036761">
    <property type="entry name" value="TTHA0802/YceI-like_sf"/>
</dbReference>
<feature type="domain" description="Lipid/polyisoprenoid-binding YceI-like" evidence="3">
    <location>
        <begin position="9"/>
        <end position="176"/>
    </location>
</feature>
<organism evidence="4 5">
    <name type="scientific">Georgenia faecalis</name>
    <dbReference type="NCBI Taxonomy" id="2483799"/>
    <lineage>
        <taxon>Bacteria</taxon>
        <taxon>Bacillati</taxon>
        <taxon>Actinomycetota</taxon>
        <taxon>Actinomycetes</taxon>
        <taxon>Micrococcales</taxon>
        <taxon>Bogoriellaceae</taxon>
        <taxon>Georgenia</taxon>
    </lineage>
</organism>
<dbReference type="Proteomes" id="UP001595955">
    <property type="component" value="Unassembled WGS sequence"/>
</dbReference>
<dbReference type="Gene3D" id="2.40.128.110">
    <property type="entry name" value="Lipid/polyisoprenoid-binding, YceI-like"/>
    <property type="match status" value="1"/>
</dbReference>
<evidence type="ECO:0000256" key="1">
    <source>
        <dbReference type="ARBA" id="ARBA00008812"/>
    </source>
</evidence>
<comment type="caution">
    <text evidence="4">The sequence shown here is derived from an EMBL/GenBank/DDBJ whole genome shotgun (WGS) entry which is preliminary data.</text>
</comment>
<name>A0ABV9D6Y0_9MICO</name>
<evidence type="ECO:0000256" key="2">
    <source>
        <dbReference type="SAM" id="MobiDB-lite"/>
    </source>
</evidence>
<feature type="region of interest" description="Disordered" evidence="2">
    <location>
        <begin position="178"/>
        <end position="200"/>
    </location>
</feature>
<keyword evidence="5" id="KW-1185">Reference proteome</keyword>
<dbReference type="Pfam" id="PF04264">
    <property type="entry name" value="YceI"/>
    <property type="match status" value="1"/>
</dbReference>